<evidence type="ECO:0000256" key="3">
    <source>
        <dbReference type="ARBA" id="ARBA00022475"/>
    </source>
</evidence>
<keyword evidence="6 7" id="KW-0472">Membrane</keyword>
<feature type="non-terminal residue" evidence="8">
    <location>
        <position position="1"/>
    </location>
</feature>
<evidence type="ECO:0000313" key="8">
    <source>
        <dbReference type="EMBL" id="MFH5256229.1"/>
    </source>
</evidence>
<evidence type="ECO:0000313" key="9">
    <source>
        <dbReference type="Proteomes" id="UP001609186"/>
    </source>
</evidence>
<keyword evidence="2" id="KW-0813">Transport</keyword>
<accession>A0ABW7LGM4</accession>
<dbReference type="PANTHER" id="PTHR43266:SF2">
    <property type="entry name" value="MAJOR FACILITATOR SUPERFAMILY (MFS) PROFILE DOMAIN-CONTAINING PROTEIN"/>
    <property type="match status" value="1"/>
</dbReference>
<evidence type="ECO:0000256" key="7">
    <source>
        <dbReference type="SAM" id="Phobius"/>
    </source>
</evidence>
<feature type="transmembrane region" description="Helical" evidence="7">
    <location>
        <begin position="102"/>
        <end position="119"/>
    </location>
</feature>
<keyword evidence="3" id="KW-1003">Cell membrane</keyword>
<evidence type="ECO:0000256" key="1">
    <source>
        <dbReference type="ARBA" id="ARBA00004651"/>
    </source>
</evidence>
<sequence length="124" mass="13084">IADKYDKARLTRFVKSFEIVLMLVGAAGFVTHTAALLYLCTFMMGMHSTLFGPVKYSYLPQHLGEHELVGGNGLVEMGTFIAILIGTLIGGAAAGISVRGELLLAVSCVVIACAGRLAAQRVPT</sequence>
<feature type="transmembrane region" description="Helical" evidence="7">
    <location>
        <begin position="74"/>
        <end position="96"/>
    </location>
</feature>
<gene>
    <name evidence="8" type="ORF">ACGTRS_33885</name>
</gene>
<keyword evidence="9" id="KW-1185">Reference proteome</keyword>
<dbReference type="Proteomes" id="UP001609186">
    <property type="component" value="Unassembled WGS sequence"/>
</dbReference>
<comment type="subcellular location">
    <subcellularLocation>
        <location evidence="1">Cell membrane</location>
        <topology evidence="1">Multi-pass membrane protein</topology>
    </subcellularLocation>
</comment>
<dbReference type="GO" id="GO:0016746">
    <property type="term" value="F:acyltransferase activity"/>
    <property type="evidence" value="ECO:0007669"/>
    <property type="project" value="UniProtKB-KW"/>
</dbReference>
<dbReference type="Gene3D" id="1.20.1250.20">
    <property type="entry name" value="MFS general substrate transporter like domains"/>
    <property type="match status" value="1"/>
</dbReference>
<organism evidence="8 9">
    <name type="scientific">Burkholderia semiarida</name>
    <dbReference type="NCBI Taxonomy" id="2843303"/>
    <lineage>
        <taxon>Bacteria</taxon>
        <taxon>Pseudomonadati</taxon>
        <taxon>Pseudomonadota</taxon>
        <taxon>Betaproteobacteria</taxon>
        <taxon>Burkholderiales</taxon>
        <taxon>Burkholderiaceae</taxon>
        <taxon>Burkholderia</taxon>
        <taxon>Burkholderia cepacia complex</taxon>
    </lineage>
</organism>
<dbReference type="EMBL" id="JBIMPM010000217">
    <property type="protein sequence ID" value="MFH5256229.1"/>
    <property type="molecule type" value="Genomic_DNA"/>
</dbReference>
<protein>
    <submittedName>
        <fullName evidence="8">Glycerol acyltransferase</fullName>
    </submittedName>
</protein>
<proteinExistence type="predicted"/>
<comment type="caution">
    <text evidence="8">The sequence shown here is derived from an EMBL/GenBank/DDBJ whole genome shotgun (WGS) entry which is preliminary data.</text>
</comment>
<reference evidence="8 9" key="1">
    <citation type="submission" date="2024-10" db="EMBL/GenBank/DDBJ databases">
        <title>Burkholderia semiarida in Mexico.</title>
        <authorList>
            <person name="Estrada P."/>
        </authorList>
    </citation>
    <scope>NUCLEOTIDE SEQUENCE [LARGE SCALE GENOMIC DNA]</scope>
    <source>
        <strain evidence="8 9">CLM7-1</strain>
    </source>
</reference>
<evidence type="ECO:0000256" key="5">
    <source>
        <dbReference type="ARBA" id="ARBA00022989"/>
    </source>
</evidence>
<evidence type="ECO:0000256" key="4">
    <source>
        <dbReference type="ARBA" id="ARBA00022692"/>
    </source>
</evidence>
<evidence type="ECO:0000256" key="2">
    <source>
        <dbReference type="ARBA" id="ARBA00022448"/>
    </source>
</evidence>
<keyword evidence="5 7" id="KW-1133">Transmembrane helix</keyword>
<dbReference type="PANTHER" id="PTHR43266">
    <property type="entry name" value="MACROLIDE-EFFLUX PROTEIN"/>
    <property type="match status" value="1"/>
</dbReference>
<keyword evidence="4 7" id="KW-0812">Transmembrane</keyword>
<name>A0ABW7LGM4_9BURK</name>
<feature type="non-terminal residue" evidence="8">
    <location>
        <position position="124"/>
    </location>
</feature>
<keyword evidence="8" id="KW-0012">Acyltransferase</keyword>
<dbReference type="InterPro" id="IPR036259">
    <property type="entry name" value="MFS_trans_sf"/>
</dbReference>
<evidence type="ECO:0000256" key="6">
    <source>
        <dbReference type="ARBA" id="ARBA00023136"/>
    </source>
</evidence>
<dbReference type="SUPFAM" id="SSF103473">
    <property type="entry name" value="MFS general substrate transporter"/>
    <property type="match status" value="1"/>
</dbReference>
<keyword evidence="8" id="KW-0808">Transferase</keyword>